<reference evidence="1 2" key="1">
    <citation type="submission" date="2019-03" db="EMBL/GenBank/DDBJ databases">
        <title>Bacillus niacini sp. nov. a Nicotinate-Metabolizing Mesophile Isolated from Soil.</title>
        <authorList>
            <person name="Zhang G."/>
        </authorList>
    </citation>
    <scope>NUCLEOTIDE SEQUENCE [LARGE SCALE GENOMIC DNA]</scope>
    <source>
        <strain evidence="1 2">WN066</strain>
    </source>
</reference>
<evidence type="ECO:0000313" key="2">
    <source>
        <dbReference type="Proteomes" id="UP000295132"/>
    </source>
</evidence>
<protein>
    <submittedName>
        <fullName evidence="1">Uncharacterized protein</fullName>
    </submittedName>
</protein>
<sequence>MKTCPYCGSGVETVDTYLYCAFCDLHLCVKDVQENGKRKNLLPESQPSYEDLKCTTPELMKKTTIELLFLLKFARAERSSIYGRRTVFIKAMKTGENDFTEGERYTYGEYEYWTRKCFVLENLIRERIGYIPQKLTEPYLQNLVERINESTKKRMIIQQSTLV</sequence>
<evidence type="ECO:0000313" key="1">
    <source>
        <dbReference type="EMBL" id="TDK58102.1"/>
    </source>
</evidence>
<comment type="caution">
    <text evidence="1">The sequence shown here is derived from an EMBL/GenBank/DDBJ whole genome shotgun (WGS) entry which is preliminary data.</text>
</comment>
<dbReference type="EMBL" id="SMYO01000017">
    <property type="protein sequence ID" value="TDK58102.1"/>
    <property type="molecule type" value="Genomic_DNA"/>
</dbReference>
<organism evidence="1 2">
    <name type="scientific">Bacillus salipaludis</name>
    <dbReference type="NCBI Taxonomy" id="2547811"/>
    <lineage>
        <taxon>Bacteria</taxon>
        <taxon>Bacillati</taxon>
        <taxon>Bacillota</taxon>
        <taxon>Bacilli</taxon>
        <taxon>Bacillales</taxon>
        <taxon>Bacillaceae</taxon>
        <taxon>Bacillus</taxon>
    </lineage>
</organism>
<name>A0A4R5VK82_9BACI</name>
<gene>
    <name evidence="1" type="ORF">E2K98_24610</name>
</gene>
<proteinExistence type="predicted"/>
<dbReference type="AlphaFoldDB" id="A0A4R5VK82"/>
<dbReference type="RefSeq" id="WP_133338894.1">
    <property type="nucleotide sequence ID" value="NZ_SMYO01000017.1"/>
</dbReference>
<dbReference type="Proteomes" id="UP000295132">
    <property type="component" value="Unassembled WGS sequence"/>
</dbReference>
<accession>A0A4R5VK82</accession>